<evidence type="ECO:0000259" key="14">
    <source>
        <dbReference type="Pfam" id="PF08646"/>
    </source>
</evidence>
<dbReference type="PANTHER" id="PTHR47165:SF4">
    <property type="entry name" value="OS03G0429900 PROTEIN"/>
    <property type="match status" value="1"/>
</dbReference>
<keyword evidence="7 11" id="KW-0238">DNA-binding</keyword>
<dbReference type="InterPro" id="IPR007199">
    <property type="entry name" value="Rep_factor-A_N"/>
</dbReference>
<reference evidence="16" key="1">
    <citation type="submission" date="2018-07" db="EMBL/GenBank/DDBJ databases">
        <authorList>
            <person name="Quirk P.G."/>
            <person name="Krulwich T.A."/>
        </authorList>
    </citation>
    <scope>NUCLEOTIDE SEQUENCE</scope>
</reference>
<name>A0A336LJ18_CULSO</name>
<keyword evidence="3 11" id="KW-0235">DNA replication</keyword>
<dbReference type="InterPro" id="IPR047192">
    <property type="entry name" value="Euk_RPA1_DBD_C"/>
</dbReference>
<dbReference type="InterPro" id="IPR004591">
    <property type="entry name" value="Rfa1"/>
</dbReference>
<dbReference type="NCBIfam" id="TIGR00617">
    <property type="entry name" value="rpa1"/>
    <property type="match status" value="1"/>
</dbReference>
<evidence type="ECO:0000256" key="9">
    <source>
        <dbReference type="ARBA" id="ARBA00058595"/>
    </source>
</evidence>
<feature type="domain" description="OB" evidence="12">
    <location>
        <begin position="178"/>
        <end position="260"/>
    </location>
</feature>
<evidence type="ECO:0000259" key="15">
    <source>
        <dbReference type="Pfam" id="PF16900"/>
    </source>
</evidence>
<dbReference type="Pfam" id="PF08646">
    <property type="entry name" value="Rep_fac-A_C"/>
    <property type="match status" value="1"/>
</dbReference>
<dbReference type="FunFam" id="2.40.50.140:FF:000117">
    <property type="entry name" value="Replication protein A subunit"/>
    <property type="match status" value="1"/>
</dbReference>
<dbReference type="FunFam" id="2.40.50.140:FF:000041">
    <property type="entry name" value="Replication protein A subunit"/>
    <property type="match status" value="1"/>
</dbReference>
<dbReference type="EMBL" id="UFQT01000027">
    <property type="protein sequence ID" value="SSX18134.1"/>
    <property type="molecule type" value="Genomic_DNA"/>
</dbReference>
<dbReference type="GO" id="GO:0008270">
    <property type="term" value="F:zinc ion binding"/>
    <property type="evidence" value="ECO:0007669"/>
    <property type="project" value="UniProtKB-KW"/>
</dbReference>
<dbReference type="InterPro" id="IPR004365">
    <property type="entry name" value="NA-bd_OB_tRNA"/>
</dbReference>
<evidence type="ECO:0000256" key="5">
    <source>
        <dbReference type="ARBA" id="ARBA00022771"/>
    </source>
</evidence>
<dbReference type="PANTHER" id="PTHR47165">
    <property type="entry name" value="OS03G0429900 PROTEIN"/>
    <property type="match status" value="1"/>
</dbReference>
<evidence type="ECO:0000256" key="6">
    <source>
        <dbReference type="ARBA" id="ARBA00022833"/>
    </source>
</evidence>
<evidence type="ECO:0000256" key="8">
    <source>
        <dbReference type="ARBA" id="ARBA00023242"/>
    </source>
</evidence>
<dbReference type="Gene3D" id="2.40.50.140">
    <property type="entry name" value="Nucleic acid-binding proteins"/>
    <property type="match status" value="4"/>
</dbReference>
<dbReference type="Pfam" id="PF04057">
    <property type="entry name" value="Rep-A_N"/>
    <property type="match status" value="1"/>
</dbReference>
<dbReference type="InterPro" id="IPR031657">
    <property type="entry name" value="REPA_OB_2"/>
</dbReference>
<dbReference type="CDD" id="cd04477">
    <property type="entry name" value="RPA1N"/>
    <property type="match status" value="1"/>
</dbReference>
<evidence type="ECO:0000256" key="3">
    <source>
        <dbReference type="ARBA" id="ARBA00022705"/>
    </source>
</evidence>
<dbReference type="CDD" id="cd04475">
    <property type="entry name" value="RPA1_DBD_B"/>
    <property type="match status" value="1"/>
</dbReference>
<keyword evidence="8 11" id="KW-0539">Nucleus</keyword>
<comment type="function">
    <text evidence="9 11">As part of the heterotrimeric replication protein A complex (RPA/RP-A), binds and stabilizes single-stranded DNA intermediates, that form during DNA replication or upon DNA stress. It prevents their reannealing and in parallel, recruits and activates different proteins and complexes involved in DNA metabolism. Thereby, it plays an essential role both in DNA replication and the cellular response to DNA damage.</text>
</comment>
<dbReference type="VEuPathDB" id="VectorBase:CSON007370"/>
<dbReference type="CDD" id="cd04474">
    <property type="entry name" value="RPA1_DBD_A"/>
    <property type="match status" value="1"/>
</dbReference>
<dbReference type="InterPro" id="IPR013955">
    <property type="entry name" value="Rep_factor-A_C"/>
</dbReference>
<comment type="subcellular location">
    <subcellularLocation>
        <location evidence="1 11">Nucleus</location>
    </subcellularLocation>
</comment>
<feature type="domain" description="Replication protein A OB" evidence="15">
    <location>
        <begin position="287"/>
        <end position="384"/>
    </location>
</feature>
<dbReference type="AlphaFoldDB" id="A0A336LJ18"/>
<evidence type="ECO:0000256" key="10">
    <source>
        <dbReference type="ARBA" id="ARBA00062035"/>
    </source>
</evidence>
<protein>
    <recommendedName>
        <fullName evidence="11">Replication protein A subunit</fullName>
    </recommendedName>
</protein>
<keyword evidence="4 11" id="KW-0479">Metal-binding</keyword>
<dbReference type="GO" id="GO:0006260">
    <property type="term" value="P:DNA replication"/>
    <property type="evidence" value="ECO:0007669"/>
    <property type="project" value="UniProtKB-KW"/>
</dbReference>
<evidence type="ECO:0000256" key="4">
    <source>
        <dbReference type="ARBA" id="ARBA00022723"/>
    </source>
</evidence>
<dbReference type="SUPFAM" id="SSF50249">
    <property type="entry name" value="Nucleic acid-binding proteins"/>
    <property type="match status" value="4"/>
</dbReference>
<dbReference type="FunFam" id="2.40.50.140:FF:000064">
    <property type="entry name" value="Replication protein A subunit"/>
    <property type="match status" value="1"/>
</dbReference>
<keyword evidence="6 11" id="KW-0862">Zinc</keyword>
<dbReference type="Pfam" id="PF16900">
    <property type="entry name" value="REPA_OB_2"/>
    <property type="match status" value="1"/>
</dbReference>
<gene>
    <name evidence="16" type="primary">CSON007370</name>
</gene>
<organism evidence="16">
    <name type="scientific">Culicoides sonorensis</name>
    <name type="common">Biting midge</name>
    <dbReference type="NCBI Taxonomy" id="179676"/>
    <lineage>
        <taxon>Eukaryota</taxon>
        <taxon>Metazoa</taxon>
        <taxon>Ecdysozoa</taxon>
        <taxon>Arthropoda</taxon>
        <taxon>Hexapoda</taxon>
        <taxon>Insecta</taxon>
        <taxon>Pterygota</taxon>
        <taxon>Neoptera</taxon>
        <taxon>Endopterygota</taxon>
        <taxon>Diptera</taxon>
        <taxon>Nematocera</taxon>
        <taxon>Chironomoidea</taxon>
        <taxon>Ceratopogonidae</taxon>
        <taxon>Ceratopogoninae</taxon>
        <taxon>Culicoides</taxon>
        <taxon>Monoculicoides</taxon>
    </lineage>
</organism>
<comment type="similarity">
    <text evidence="2 11">Belongs to the replication factor A protein 1 family.</text>
</comment>
<sequence length="602" mass="67627">MSLEKLSEGAILEIYNGAEGMHPVLQVLGTKRIPPGTANETGDRFRLLVSDGKYQHSFTMLATQLNHLFTENKLEDFTIIRVNNYMTSIIGKEIVKKVLVLLSLDILHTGPEVGRKIGNPVAVDKVNKDTSNSDTYNNKNNDFQPVIRVTNRNKNSEDIISDAHVHPITSLSPYQNKWVIKVRVTSKSNIRSWSNAKGEGKLFSMDLKDETGEIRATAFRDEVDRFYEMIEVDKVYYISKCQLKTANKQYSNLKNDYEMTLTHDTQIKLCPDDDCSIPSVEYNFVPIKSIADMQSNSNIDVIAVVKTASDLQRFTAKSTGKELQKRELTLVDMSNSSVQLVLWGEQAENFDAHSHPVILLKSARVAEFGGGKTIGLSANGLMKLNPDMSEGIKLKNWFASGIADNISTSVSAKNSVGGSMSTEWMSFYETKEHNLGTGDKPDYFQCKALVHSIRSSNAIYKACPTTDCNKKLVDLENGSYRCEKCNAEFNNYKYRLLFNMLIGDWTSNRYVTVFTETGETLLNKTSQEVGEALELGDAESNILESVNFKSFLFKIRTKVETYGDTPRNKLTVVSASPLNYKEYNKYLVKELQIMTGIGKKIN</sequence>
<evidence type="ECO:0000256" key="11">
    <source>
        <dbReference type="RuleBase" id="RU364130"/>
    </source>
</evidence>
<evidence type="ECO:0000256" key="2">
    <source>
        <dbReference type="ARBA" id="ARBA00005690"/>
    </source>
</evidence>
<keyword evidence="5 11" id="KW-0863">Zinc-finger</keyword>
<dbReference type="InterPro" id="IPR012340">
    <property type="entry name" value="NA-bd_OB-fold"/>
</dbReference>
<dbReference type="Pfam" id="PF01336">
    <property type="entry name" value="tRNA_anti-codon"/>
    <property type="match status" value="1"/>
</dbReference>
<dbReference type="CDD" id="cd04476">
    <property type="entry name" value="RPA1_DBD_C"/>
    <property type="match status" value="1"/>
</dbReference>
<evidence type="ECO:0000259" key="13">
    <source>
        <dbReference type="Pfam" id="PF04057"/>
    </source>
</evidence>
<evidence type="ECO:0000313" key="16">
    <source>
        <dbReference type="EMBL" id="SSX18134.1"/>
    </source>
</evidence>
<dbReference type="GO" id="GO:0006310">
    <property type="term" value="P:DNA recombination"/>
    <property type="evidence" value="ECO:0007669"/>
    <property type="project" value="InterPro"/>
</dbReference>
<feature type="domain" description="Replication factor-A protein 1 N-terminal" evidence="13">
    <location>
        <begin position="6"/>
        <end position="108"/>
    </location>
</feature>
<evidence type="ECO:0000256" key="7">
    <source>
        <dbReference type="ARBA" id="ARBA00023125"/>
    </source>
</evidence>
<proteinExistence type="inferred from homology"/>
<accession>A0A336LJ18</accession>
<dbReference type="GO" id="GO:0003677">
    <property type="term" value="F:DNA binding"/>
    <property type="evidence" value="ECO:0007669"/>
    <property type="project" value="UniProtKB-KW"/>
</dbReference>
<evidence type="ECO:0000256" key="1">
    <source>
        <dbReference type="ARBA" id="ARBA00004123"/>
    </source>
</evidence>
<comment type="subunit">
    <text evidence="10 11">Component of the heterotrimeric canonical replication protein A complex (RPA).</text>
</comment>
<feature type="domain" description="Replication factor A C-terminal" evidence="14">
    <location>
        <begin position="443"/>
        <end position="587"/>
    </location>
</feature>
<dbReference type="GO" id="GO:0006281">
    <property type="term" value="P:DNA repair"/>
    <property type="evidence" value="ECO:0007669"/>
    <property type="project" value="InterPro"/>
</dbReference>
<dbReference type="GO" id="GO:0005634">
    <property type="term" value="C:nucleus"/>
    <property type="evidence" value="ECO:0007669"/>
    <property type="project" value="UniProtKB-SubCell"/>
</dbReference>
<evidence type="ECO:0000259" key="12">
    <source>
        <dbReference type="Pfam" id="PF01336"/>
    </source>
</evidence>
<dbReference type="FunFam" id="2.40.50.140:FF:000090">
    <property type="entry name" value="Replication protein A subunit"/>
    <property type="match status" value="1"/>
</dbReference>
<dbReference type="OMA" id="FNSYAML"/>